<evidence type="ECO:0000313" key="10">
    <source>
        <dbReference type="Proteomes" id="UP001500459"/>
    </source>
</evidence>
<dbReference type="InterPro" id="IPR010086">
    <property type="entry name" value="Flavodoxin_lc"/>
</dbReference>
<dbReference type="PRINTS" id="PR00369">
    <property type="entry name" value="FLAVODOXIN"/>
</dbReference>
<dbReference type="PANTHER" id="PTHR42809:SF1">
    <property type="entry name" value="FLAVODOXIN 1"/>
    <property type="match status" value="1"/>
</dbReference>
<keyword evidence="6 7" id="KW-0249">Electron transport</keyword>
<evidence type="ECO:0000256" key="6">
    <source>
        <dbReference type="ARBA" id="ARBA00022982"/>
    </source>
</evidence>
<evidence type="ECO:0000256" key="1">
    <source>
        <dbReference type="ARBA" id="ARBA00001917"/>
    </source>
</evidence>
<dbReference type="NCBIfam" id="TIGR01752">
    <property type="entry name" value="flav_long"/>
    <property type="match status" value="1"/>
</dbReference>
<sequence length="181" mass="20993">MEKIALFYGSDTGCTDDITKDFIALWDQDNLDVREIGDVKKSDFDQFDHFIFGLSTWYDGDLQSDWESFFDDFQEIDFTNKIVAIYGLGDQIGYGEYFIDGVGILAKVVLENGGEVIGHWPYEGYRFTDSVAMIEEKEGYFYGLAIDNDNESQLNEERLTKWIHQVKKELQVYRSHKNVLT</sequence>
<protein>
    <recommendedName>
        <fullName evidence="7">Flavodoxin</fullName>
    </recommendedName>
</protein>
<dbReference type="SUPFAM" id="SSF52218">
    <property type="entry name" value="Flavoproteins"/>
    <property type="match status" value="1"/>
</dbReference>
<comment type="similarity">
    <text evidence="2 7">Belongs to the flavodoxin family.</text>
</comment>
<comment type="caution">
    <text evidence="9">The sequence shown here is derived from an EMBL/GenBank/DDBJ whole genome shotgun (WGS) entry which is preliminary data.</text>
</comment>
<dbReference type="Pfam" id="PF00258">
    <property type="entry name" value="Flavodoxin_1"/>
    <property type="match status" value="1"/>
</dbReference>
<keyword evidence="4 7" id="KW-0285">Flavoprotein</keyword>
<feature type="domain" description="Flavodoxin-like" evidence="8">
    <location>
        <begin position="4"/>
        <end position="167"/>
    </location>
</feature>
<dbReference type="EMBL" id="BAABCW010000016">
    <property type="protein sequence ID" value="GAA3516307.1"/>
    <property type="molecule type" value="Genomic_DNA"/>
</dbReference>
<dbReference type="PIRSF" id="PIRSF038996">
    <property type="entry name" value="FldA"/>
    <property type="match status" value="1"/>
</dbReference>
<keyword evidence="3 7" id="KW-0813">Transport</keyword>
<evidence type="ECO:0000256" key="5">
    <source>
        <dbReference type="ARBA" id="ARBA00022643"/>
    </source>
</evidence>
<name>A0ABP6URY8_9FLAO</name>
<dbReference type="InterPro" id="IPR001094">
    <property type="entry name" value="Flavdoxin-like"/>
</dbReference>
<accession>A0ABP6URY8</accession>
<dbReference type="Gene3D" id="3.40.50.360">
    <property type="match status" value="1"/>
</dbReference>
<dbReference type="Proteomes" id="UP001500459">
    <property type="component" value="Unassembled WGS sequence"/>
</dbReference>
<evidence type="ECO:0000256" key="2">
    <source>
        <dbReference type="ARBA" id="ARBA00005267"/>
    </source>
</evidence>
<keyword evidence="10" id="KW-1185">Reference proteome</keyword>
<comment type="function">
    <text evidence="7">Low-potential electron donor to a number of redox enzymes.</text>
</comment>
<dbReference type="InterPro" id="IPR050619">
    <property type="entry name" value="Flavodoxin"/>
</dbReference>
<dbReference type="PANTHER" id="PTHR42809">
    <property type="entry name" value="FLAVODOXIN 2"/>
    <property type="match status" value="1"/>
</dbReference>
<dbReference type="InterPro" id="IPR029039">
    <property type="entry name" value="Flavoprotein-like_sf"/>
</dbReference>
<evidence type="ECO:0000256" key="4">
    <source>
        <dbReference type="ARBA" id="ARBA00022630"/>
    </source>
</evidence>
<evidence type="ECO:0000313" key="9">
    <source>
        <dbReference type="EMBL" id="GAA3516307.1"/>
    </source>
</evidence>
<reference evidence="10" key="1">
    <citation type="journal article" date="2019" name="Int. J. Syst. Evol. Microbiol.">
        <title>The Global Catalogue of Microorganisms (GCM) 10K type strain sequencing project: providing services to taxonomists for standard genome sequencing and annotation.</title>
        <authorList>
            <consortium name="The Broad Institute Genomics Platform"/>
            <consortium name="The Broad Institute Genome Sequencing Center for Infectious Disease"/>
            <person name="Wu L."/>
            <person name="Ma J."/>
        </authorList>
    </citation>
    <scope>NUCLEOTIDE SEQUENCE [LARGE SCALE GENOMIC DNA]</scope>
    <source>
        <strain evidence="10">JCM 17106</strain>
    </source>
</reference>
<dbReference type="RefSeq" id="WP_344929305.1">
    <property type="nucleotide sequence ID" value="NZ_BAABCW010000016.1"/>
</dbReference>
<dbReference type="InterPro" id="IPR008254">
    <property type="entry name" value="Flavodoxin/NO_synth"/>
</dbReference>
<organism evidence="9 10">
    <name type="scientific">Aquimarina addita</name>
    <dbReference type="NCBI Taxonomy" id="870485"/>
    <lineage>
        <taxon>Bacteria</taxon>
        <taxon>Pseudomonadati</taxon>
        <taxon>Bacteroidota</taxon>
        <taxon>Flavobacteriia</taxon>
        <taxon>Flavobacteriales</taxon>
        <taxon>Flavobacteriaceae</taxon>
        <taxon>Aquimarina</taxon>
    </lineage>
</organism>
<comment type="cofactor">
    <cofactor evidence="1 7">
        <name>FMN</name>
        <dbReference type="ChEBI" id="CHEBI:58210"/>
    </cofactor>
</comment>
<gene>
    <name evidence="9" type="primary">fldA</name>
    <name evidence="9" type="ORF">GCM10022393_32960</name>
</gene>
<dbReference type="PROSITE" id="PS50902">
    <property type="entry name" value="FLAVODOXIN_LIKE"/>
    <property type="match status" value="1"/>
</dbReference>
<evidence type="ECO:0000256" key="3">
    <source>
        <dbReference type="ARBA" id="ARBA00022448"/>
    </source>
</evidence>
<evidence type="ECO:0000256" key="7">
    <source>
        <dbReference type="PIRNR" id="PIRNR038996"/>
    </source>
</evidence>
<keyword evidence="5 7" id="KW-0288">FMN</keyword>
<evidence type="ECO:0000259" key="8">
    <source>
        <dbReference type="PROSITE" id="PS50902"/>
    </source>
</evidence>
<proteinExistence type="inferred from homology"/>